<evidence type="ECO:0000256" key="1">
    <source>
        <dbReference type="ARBA" id="ARBA00001974"/>
    </source>
</evidence>
<dbReference type="SUPFAM" id="SSF51905">
    <property type="entry name" value="FAD/NAD(P)-binding domain"/>
    <property type="match status" value="1"/>
</dbReference>
<dbReference type="Proteomes" id="UP000440694">
    <property type="component" value="Unassembled WGS sequence"/>
</dbReference>
<evidence type="ECO:0000313" key="10">
    <source>
        <dbReference type="EMBL" id="MTD94206.1"/>
    </source>
</evidence>
<comment type="catalytic activity">
    <reaction evidence="8">
        <text>a D-alpha-amino acid + O2 + H2O = a 2-oxocarboxylate + H2O2 + NH4(+)</text>
        <dbReference type="Rhea" id="RHEA:21816"/>
        <dbReference type="ChEBI" id="CHEBI:15377"/>
        <dbReference type="ChEBI" id="CHEBI:15379"/>
        <dbReference type="ChEBI" id="CHEBI:16240"/>
        <dbReference type="ChEBI" id="CHEBI:28938"/>
        <dbReference type="ChEBI" id="CHEBI:35179"/>
        <dbReference type="ChEBI" id="CHEBI:59871"/>
        <dbReference type="EC" id="1.4.3.3"/>
    </reaction>
    <physiologicalReaction direction="left-to-right" evidence="8">
        <dbReference type="Rhea" id="RHEA:21817"/>
    </physiologicalReaction>
</comment>
<evidence type="ECO:0000313" key="11">
    <source>
        <dbReference type="Proteomes" id="UP000440694"/>
    </source>
</evidence>
<dbReference type="GO" id="GO:0003884">
    <property type="term" value="F:D-amino-acid oxidase activity"/>
    <property type="evidence" value="ECO:0007669"/>
    <property type="project" value="UniProtKB-EC"/>
</dbReference>
<proteinExistence type="inferred from homology"/>
<organism evidence="10 11">
    <name type="scientific">Hyphomicrobium album</name>
    <dbReference type="NCBI Taxonomy" id="2665159"/>
    <lineage>
        <taxon>Bacteria</taxon>
        <taxon>Pseudomonadati</taxon>
        <taxon>Pseudomonadota</taxon>
        <taxon>Alphaproteobacteria</taxon>
        <taxon>Hyphomicrobiales</taxon>
        <taxon>Hyphomicrobiaceae</taxon>
        <taxon>Hyphomicrobium</taxon>
    </lineage>
</organism>
<dbReference type="EMBL" id="WMBQ01000001">
    <property type="protein sequence ID" value="MTD94206.1"/>
    <property type="molecule type" value="Genomic_DNA"/>
</dbReference>
<protein>
    <recommendedName>
        <fullName evidence="7">D-amino-acid oxidase</fullName>
        <ecNumber evidence="6">1.4.3.3</ecNumber>
    </recommendedName>
</protein>
<feature type="domain" description="FAD dependent oxidoreductase" evidence="9">
    <location>
        <begin position="8"/>
        <end position="319"/>
    </location>
</feature>
<dbReference type="RefSeq" id="WP_154738661.1">
    <property type="nucleotide sequence ID" value="NZ_WMBQ01000001.1"/>
</dbReference>
<reference evidence="10 11" key="1">
    <citation type="submission" date="2019-11" db="EMBL/GenBank/DDBJ databases">
        <title>Identification of a novel strain.</title>
        <authorList>
            <person name="Xu Q."/>
            <person name="Wang G."/>
        </authorList>
    </citation>
    <scope>NUCLEOTIDE SEQUENCE [LARGE SCALE GENOMIC DNA]</scope>
    <source>
        <strain evidence="11">xq</strain>
    </source>
</reference>
<dbReference type="InterPro" id="IPR023209">
    <property type="entry name" value="DAO"/>
</dbReference>
<dbReference type="GO" id="GO:0071949">
    <property type="term" value="F:FAD binding"/>
    <property type="evidence" value="ECO:0007669"/>
    <property type="project" value="InterPro"/>
</dbReference>
<gene>
    <name evidence="10" type="ORF">GIW81_07630</name>
</gene>
<comment type="similarity">
    <text evidence="2">Belongs to the DAMOX/DASOX family.</text>
</comment>
<dbReference type="InterPro" id="IPR036188">
    <property type="entry name" value="FAD/NAD-bd_sf"/>
</dbReference>
<keyword evidence="3" id="KW-0285">Flavoprotein</keyword>
<dbReference type="Gene3D" id="3.30.9.10">
    <property type="entry name" value="D-Amino Acid Oxidase, subunit A, domain 2"/>
    <property type="match status" value="1"/>
</dbReference>
<dbReference type="AlphaFoldDB" id="A0A6I3KJQ5"/>
<evidence type="ECO:0000256" key="8">
    <source>
        <dbReference type="ARBA" id="ARBA00049547"/>
    </source>
</evidence>
<evidence type="ECO:0000256" key="3">
    <source>
        <dbReference type="ARBA" id="ARBA00022630"/>
    </source>
</evidence>
<comment type="caution">
    <text evidence="10">The sequence shown here is derived from an EMBL/GenBank/DDBJ whole genome shotgun (WGS) entry which is preliminary data.</text>
</comment>
<sequence length="335" mass="36104">MPAPSRSITVLGAGILGLWQALILARAGHRVRLVEASEEPFADCASLYAAVMLAPDREAENAPPMLRQLGREGVGLWKGFYPQLKANGSLVVAAARDRGELDRFARRTQGHRLVDAGELANLEPDLHDRFTAALYFPEEAHMPAPAALAFMLAEVQRAGVEIAFGQADAGDGADLVVDCRGLAARDALPDLRGVRGERILIRTREVKLRRPVQLLHPRVPLYVVPWDEGLYMIGATLIESDEAGPMTVRSALELLGGAYAVHPAFSEAEILDLGAAVRPAFPDNVPRALVRDSGRRIYVNGAYRHGFLLAPVLARAVAAYIEDGTASELVVTSGL</sequence>
<dbReference type="PANTHER" id="PTHR11530:SF11">
    <property type="entry name" value="D-ASPARTATE OXIDASE"/>
    <property type="match status" value="1"/>
</dbReference>
<comment type="cofactor">
    <cofactor evidence="1">
        <name>FAD</name>
        <dbReference type="ChEBI" id="CHEBI:57692"/>
    </cofactor>
</comment>
<dbReference type="GO" id="GO:0046416">
    <property type="term" value="P:D-amino acid metabolic process"/>
    <property type="evidence" value="ECO:0007669"/>
    <property type="project" value="InterPro"/>
</dbReference>
<dbReference type="SUPFAM" id="SSF54373">
    <property type="entry name" value="FAD-linked reductases, C-terminal domain"/>
    <property type="match status" value="1"/>
</dbReference>
<keyword evidence="4" id="KW-0274">FAD</keyword>
<dbReference type="InterPro" id="IPR006076">
    <property type="entry name" value="FAD-dep_OxRdtase"/>
</dbReference>
<evidence type="ECO:0000256" key="4">
    <source>
        <dbReference type="ARBA" id="ARBA00022827"/>
    </source>
</evidence>
<evidence type="ECO:0000256" key="7">
    <source>
        <dbReference type="ARBA" id="ARBA00039751"/>
    </source>
</evidence>
<keyword evidence="5" id="KW-0560">Oxidoreductase</keyword>
<dbReference type="Gene3D" id="3.50.50.60">
    <property type="entry name" value="FAD/NAD(P)-binding domain"/>
    <property type="match status" value="1"/>
</dbReference>
<name>A0A6I3KJQ5_9HYPH</name>
<evidence type="ECO:0000256" key="2">
    <source>
        <dbReference type="ARBA" id="ARBA00006730"/>
    </source>
</evidence>
<dbReference type="EC" id="1.4.3.3" evidence="6"/>
<evidence type="ECO:0000259" key="9">
    <source>
        <dbReference type="Pfam" id="PF01266"/>
    </source>
</evidence>
<accession>A0A6I3KJQ5</accession>
<evidence type="ECO:0000256" key="5">
    <source>
        <dbReference type="ARBA" id="ARBA00023002"/>
    </source>
</evidence>
<evidence type="ECO:0000256" key="6">
    <source>
        <dbReference type="ARBA" id="ARBA00039101"/>
    </source>
</evidence>
<keyword evidence="11" id="KW-1185">Reference proteome</keyword>
<dbReference type="PANTHER" id="PTHR11530">
    <property type="entry name" value="D-AMINO ACID OXIDASE"/>
    <property type="match status" value="1"/>
</dbReference>
<dbReference type="Pfam" id="PF01266">
    <property type="entry name" value="DAO"/>
    <property type="match status" value="1"/>
</dbReference>